<keyword evidence="2" id="KW-1185">Reference proteome</keyword>
<dbReference type="Proteomes" id="UP000501408">
    <property type="component" value="Chromosome 2"/>
</dbReference>
<organism evidence="1 2">
    <name type="scientific">Salinivibrio costicola</name>
    <name type="common">Vibrio costicola</name>
    <dbReference type="NCBI Taxonomy" id="51367"/>
    <lineage>
        <taxon>Bacteria</taxon>
        <taxon>Pseudomonadati</taxon>
        <taxon>Pseudomonadota</taxon>
        <taxon>Gammaproteobacteria</taxon>
        <taxon>Vibrionales</taxon>
        <taxon>Vibrionaceae</taxon>
        <taxon>Salinivibrio</taxon>
    </lineage>
</organism>
<reference evidence="1 2" key="1">
    <citation type="submission" date="2020-03" db="EMBL/GenBank/DDBJ databases">
        <title>Genome mining reveals the biosynthetic pathways of PHA and ectoines of the halophilic strain Salinivibrio costicola M318 isolated from fermented shrimp paste.</title>
        <authorList>
            <person name="Doan T.V."/>
            <person name="Tran L.T."/>
            <person name="Trieu T.A."/>
            <person name="Nguyen Q.V."/>
            <person name="Quach T.N."/>
            <person name="Phi T.Q."/>
            <person name="Kumar S."/>
        </authorList>
    </citation>
    <scope>NUCLEOTIDE SEQUENCE [LARGE SCALE GENOMIC DNA]</scope>
    <source>
        <strain evidence="1 2">M318</strain>
    </source>
</reference>
<protein>
    <submittedName>
        <fullName evidence="1">Uncharacterized protein</fullName>
    </submittedName>
</protein>
<evidence type="ECO:0000313" key="2">
    <source>
        <dbReference type="Proteomes" id="UP000501408"/>
    </source>
</evidence>
<dbReference type="RefSeq" id="WP_167315332.1">
    <property type="nucleotide sequence ID" value="NZ_CP050267.1"/>
</dbReference>
<name>A0ABX6K8I2_SALCS</name>
<gene>
    <name evidence="1" type="ORF">HBA18_15705</name>
</gene>
<evidence type="ECO:0000313" key="1">
    <source>
        <dbReference type="EMBL" id="QIR07833.1"/>
    </source>
</evidence>
<proteinExistence type="predicted"/>
<accession>A0ABX6K8I2</accession>
<dbReference type="EMBL" id="CP050267">
    <property type="protein sequence ID" value="QIR07833.1"/>
    <property type="molecule type" value="Genomic_DNA"/>
</dbReference>
<sequence>MSKPNISDEIVRNAVELQGLQMLQGASDSLRDDRLSNIMLKNQVMMKWLQEPDNKDYPQLLAQIGAKSFKEEVKQAYTYALDLVRQKDCLSDTEADSTEKSGDESGSS</sequence>